<dbReference type="SUPFAM" id="SSF52058">
    <property type="entry name" value="L domain-like"/>
    <property type="match status" value="1"/>
</dbReference>
<dbReference type="PANTHER" id="PTHR48052">
    <property type="entry name" value="UNNAMED PRODUCT"/>
    <property type="match status" value="1"/>
</dbReference>
<comment type="subcellular location">
    <subcellularLocation>
        <location evidence="1">Cell membrane</location>
    </subcellularLocation>
    <subcellularLocation>
        <location evidence="9">Endomembrane system</location>
        <topology evidence="9">Single-pass membrane protein</topology>
    </subcellularLocation>
</comment>
<evidence type="ECO:0000256" key="6">
    <source>
        <dbReference type="ARBA" id="ARBA00023136"/>
    </source>
</evidence>
<evidence type="ECO:0000256" key="7">
    <source>
        <dbReference type="ARBA" id="ARBA00023170"/>
    </source>
</evidence>
<feature type="non-terminal residue" evidence="10">
    <location>
        <position position="751"/>
    </location>
</feature>
<keyword evidence="4" id="KW-0732">Signal</keyword>
<organism evidence="10 11">
    <name type="scientific">Flammeovirga agarivorans</name>
    <dbReference type="NCBI Taxonomy" id="2726742"/>
    <lineage>
        <taxon>Bacteria</taxon>
        <taxon>Pseudomonadati</taxon>
        <taxon>Bacteroidota</taxon>
        <taxon>Cytophagia</taxon>
        <taxon>Cytophagales</taxon>
        <taxon>Flammeovirgaceae</taxon>
        <taxon>Flammeovirga</taxon>
    </lineage>
</organism>
<keyword evidence="3" id="KW-0812">Transmembrane</keyword>
<dbReference type="GO" id="GO:0005886">
    <property type="term" value="C:plasma membrane"/>
    <property type="evidence" value="ECO:0007669"/>
    <property type="project" value="UniProtKB-SubCell"/>
</dbReference>
<dbReference type="GO" id="GO:0012505">
    <property type="term" value="C:endomembrane system"/>
    <property type="evidence" value="ECO:0007669"/>
    <property type="project" value="UniProtKB-SubCell"/>
</dbReference>
<dbReference type="Proteomes" id="UP000585050">
    <property type="component" value="Unassembled WGS sequence"/>
</dbReference>
<keyword evidence="5" id="KW-1133">Transmembrane helix</keyword>
<dbReference type="PANTHER" id="PTHR48052:SF8">
    <property type="entry name" value="LRR RECEPTOR-LIKE SERINE_THREONINE-PROTEIN KINASE FLS2"/>
    <property type="match status" value="1"/>
</dbReference>
<proteinExistence type="predicted"/>
<feature type="non-terminal residue" evidence="10">
    <location>
        <position position="1"/>
    </location>
</feature>
<dbReference type="SMART" id="SM00365">
    <property type="entry name" value="LRR_SD22"/>
    <property type="match status" value="2"/>
</dbReference>
<evidence type="ECO:0000256" key="1">
    <source>
        <dbReference type="ARBA" id="ARBA00004236"/>
    </source>
</evidence>
<dbReference type="AlphaFoldDB" id="A0A7X8XZD1"/>
<evidence type="ECO:0000256" key="5">
    <source>
        <dbReference type="ARBA" id="ARBA00022989"/>
    </source>
</evidence>
<evidence type="ECO:0000256" key="2">
    <source>
        <dbReference type="ARBA" id="ARBA00022475"/>
    </source>
</evidence>
<keyword evidence="7" id="KW-0675">Receptor</keyword>
<evidence type="ECO:0000313" key="10">
    <source>
        <dbReference type="EMBL" id="NLR95074.1"/>
    </source>
</evidence>
<dbReference type="RefSeq" id="WP_168885779.1">
    <property type="nucleotide sequence ID" value="NZ_JABAIL010000034.1"/>
</dbReference>
<name>A0A7X8XZD1_9BACT</name>
<dbReference type="Gene3D" id="3.80.10.10">
    <property type="entry name" value="Ribonuclease Inhibitor"/>
    <property type="match status" value="2"/>
</dbReference>
<protein>
    <recommendedName>
        <fullName evidence="12">Ig-like domain-containing protein</fullName>
    </recommendedName>
</protein>
<evidence type="ECO:0000256" key="8">
    <source>
        <dbReference type="ARBA" id="ARBA00023180"/>
    </source>
</evidence>
<gene>
    <name evidence="10" type="ORF">HGP29_27995</name>
</gene>
<keyword evidence="2" id="KW-1003">Cell membrane</keyword>
<keyword evidence="6" id="KW-0472">Membrane</keyword>
<keyword evidence="11" id="KW-1185">Reference proteome</keyword>
<accession>A0A7X8XZD1</accession>
<evidence type="ECO:0000256" key="4">
    <source>
        <dbReference type="ARBA" id="ARBA00022729"/>
    </source>
</evidence>
<dbReference type="EMBL" id="JABAIL010000034">
    <property type="protein sequence ID" value="NLR95074.1"/>
    <property type="molecule type" value="Genomic_DNA"/>
</dbReference>
<evidence type="ECO:0008006" key="12">
    <source>
        <dbReference type="Google" id="ProtNLM"/>
    </source>
</evidence>
<comment type="caution">
    <text evidence="10">The sequence shown here is derived from an EMBL/GenBank/DDBJ whole genome shotgun (WGS) entry which is preliminary data.</text>
</comment>
<evidence type="ECO:0000256" key="3">
    <source>
        <dbReference type="ARBA" id="ARBA00022692"/>
    </source>
</evidence>
<evidence type="ECO:0000256" key="9">
    <source>
        <dbReference type="ARBA" id="ARBA00037847"/>
    </source>
</evidence>
<evidence type="ECO:0000313" key="11">
    <source>
        <dbReference type="Proteomes" id="UP000585050"/>
    </source>
</evidence>
<reference evidence="10 11" key="1">
    <citation type="submission" date="2020-04" db="EMBL/GenBank/DDBJ databases">
        <title>Flammeovirga sp. SR4, a novel species isolated from seawater.</title>
        <authorList>
            <person name="Wang X."/>
        </authorList>
    </citation>
    <scope>NUCLEOTIDE SEQUENCE [LARGE SCALE GENOMIC DNA]</scope>
    <source>
        <strain evidence="10 11">SR4</strain>
    </source>
</reference>
<keyword evidence="8" id="KW-0325">Glycoprotein</keyword>
<sequence>LTELGITFNEDDPFRTWNSEGIITTVYDNGAVIDIDLSNKNLTEVPSSLAAFADVENIILDDNNIYFDELDVLLGYDSEINLTYDGQSVTPTTVNVVIKHGDSYTSSITQDYADITYNWKKGSSSLFASKDISFSDFQPADAGTYNLYVTSTTHAGQEYNLYQVNLTYTLGDRDSAYIKQVIADLGKTIDNPSDEFRNWTIDGVSYVVNDYGEVTSLDISGNDLTSTPSSLLNLTNLGTLDVSDNQLYFDDLDVLSAMGVASFIYSGQTIDPIQELDATVKGGEGYTSALSAAPTYSDLTYEWVFDNAGYSNVLDLDISNMTREDEGNYQLFISSSNHDGLEIKFADINITFALGDQDSTKVHDLLTELGITFNEDDPFRTWNSEGIITTVYDNGAVIDIDLSNKNLTEVPSSLAAFADVENIILDDNNIYFDELDVLLGYDSEINITYDGQSVTPTTVNAVIKHGDSYTSSITQDYADITYNWKKGTSSLFASKDFSFSDFQPADAGTYDLYVTSTTHAGQEYNLYQVNLTYTLGDRDSAYIKQVIADLGKTIDNPSDEFRNWTIDGVSYVVNDYGEVTSLDISGNDLTSTPSSLLNLTNLGTLDVSDNQLYFDDLDVLSAMGVASFVYDGQTIDPIQELNTIVKGGEGFTSALSAAPTYSDLTYEWVFDNAGYSNVLDLDISNMTREDEGNYQLFISSSNHDGLEIKFADINITFALGDQDSTKVHDLLTELGITFNEDDPFRTWNSEG</sequence>
<dbReference type="InterPro" id="IPR032675">
    <property type="entry name" value="LRR_dom_sf"/>
</dbReference>